<protein>
    <submittedName>
        <fullName evidence="2">Polysaccharide pyruvyl transferase family protein</fullName>
    </submittedName>
</protein>
<proteinExistence type="predicted"/>
<dbReference type="RefSeq" id="WP_268751780.1">
    <property type="nucleotide sequence ID" value="NZ_JAPRFQ010000001.1"/>
</dbReference>
<evidence type="ECO:0000313" key="2">
    <source>
        <dbReference type="EMBL" id="MCZ0725462.1"/>
    </source>
</evidence>
<feature type="domain" description="Polysaccharide pyruvyl transferase" evidence="1">
    <location>
        <begin position="14"/>
        <end position="302"/>
    </location>
</feature>
<dbReference type="EMBL" id="JAPRFR010000001">
    <property type="protein sequence ID" value="MCZ0725462.1"/>
    <property type="molecule type" value="Genomic_DNA"/>
</dbReference>
<dbReference type="AlphaFoldDB" id="A0A9X3FMV0"/>
<gene>
    <name evidence="2" type="ORF">OW157_02630</name>
</gene>
<evidence type="ECO:0000259" key="1">
    <source>
        <dbReference type="Pfam" id="PF04230"/>
    </source>
</evidence>
<dbReference type="InterPro" id="IPR007345">
    <property type="entry name" value="Polysacch_pyruvyl_Trfase"/>
</dbReference>
<name>A0A9X3FMV0_9LACT</name>
<dbReference type="GO" id="GO:0016740">
    <property type="term" value="F:transferase activity"/>
    <property type="evidence" value="ECO:0007669"/>
    <property type="project" value="UniProtKB-KW"/>
</dbReference>
<keyword evidence="2" id="KW-0808">Transferase</keyword>
<accession>A0A9X3FMV0</accession>
<keyword evidence="3" id="KW-1185">Reference proteome</keyword>
<dbReference type="Pfam" id="PF04230">
    <property type="entry name" value="PS_pyruv_trans"/>
    <property type="match status" value="1"/>
</dbReference>
<dbReference type="Proteomes" id="UP001146670">
    <property type="component" value="Unassembled WGS sequence"/>
</dbReference>
<sequence length="366" mass="42839">MKKVGIVTLLGYFNYGNRLQNYALKIILEKLGYEVDSLAFNTSSDFLMEEMTEEKPKRNLFGYARLVPRKIKMLAEERKYAASENKRTDLFKSFTDDYLNEQAFSQENEKNYDYFIVGSDQVWNPRYIKGQPQFMLPFTSKRKKIAYAASIGLPELPNEVMHIYKPYLADFNHISVREKEGSAIVDEMLDYQPEVVLDPTMLLAAEDWNQVAKAANNRPDEDYVLTYFLGGLDEEKEKIIDFYKKNYGLKVINMGQRNEKLTYETSPREFIDYIKNSRIFLTDSFHGVAFSIIYNKNFITFKRGNMNSRIDTILRNFKLEDRKSHVINDYAAALETIDFSDAMQILELEKQKSIQFLKNAMNLNEE</sequence>
<reference evidence="2" key="1">
    <citation type="submission" date="2022-12" db="EMBL/GenBank/DDBJ databases">
        <title>Description and comparative metabolic analysis of Aerococcus sp. nov., isolated from the feces of a pig.</title>
        <authorList>
            <person name="Chang Y.-H."/>
        </authorList>
    </citation>
    <scope>NUCLEOTIDE SEQUENCE</scope>
    <source>
        <strain evidence="2">YH-aer222</strain>
    </source>
</reference>
<comment type="caution">
    <text evidence="2">The sequence shown here is derived from an EMBL/GenBank/DDBJ whole genome shotgun (WGS) entry which is preliminary data.</text>
</comment>
<evidence type="ECO:0000313" key="3">
    <source>
        <dbReference type="Proteomes" id="UP001146670"/>
    </source>
</evidence>
<organism evidence="2 3">
    <name type="scientific">Aerococcus kribbianus</name>
    <dbReference type="NCBI Taxonomy" id="2999064"/>
    <lineage>
        <taxon>Bacteria</taxon>
        <taxon>Bacillati</taxon>
        <taxon>Bacillota</taxon>
        <taxon>Bacilli</taxon>
        <taxon>Lactobacillales</taxon>
        <taxon>Aerococcaceae</taxon>
        <taxon>Aerococcus</taxon>
    </lineage>
</organism>